<evidence type="ECO:0000313" key="2">
    <source>
        <dbReference type="Proteomes" id="UP000008311"/>
    </source>
</evidence>
<gene>
    <name evidence="1" type="ORF">RCOM_0858100</name>
</gene>
<dbReference type="PANTHER" id="PTHR43205:SF80">
    <property type="entry name" value="2-ALKENAL REDUCTASE (NADP(+)-DEPENDENT)-LIKE"/>
    <property type="match status" value="1"/>
</dbReference>
<accession>B9SUK7</accession>
<keyword evidence="2" id="KW-1185">Reference proteome</keyword>
<dbReference type="AlphaFoldDB" id="B9SUK7"/>
<dbReference type="GO" id="GO:0016628">
    <property type="term" value="F:oxidoreductase activity, acting on the CH-CH group of donors, NAD or NADP as acceptor"/>
    <property type="evidence" value="ECO:0007669"/>
    <property type="project" value="InterPro"/>
</dbReference>
<dbReference type="InterPro" id="IPR045010">
    <property type="entry name" value="MDR_fam"/>
</dbReference>
<dbReference type="Gene3D" id="3.90.180.10">
    <property type="entry name" value="Medium-chain alcohol dehydrogenases, catalytic domain"/>
    <property type="match status" value="1"/>
</dbReference>
<sequence>MQGSTERDGIRNLFNMIGKEVRMEGFMVGTYLNRFPEFMKEIEGYIAQGKLHFKHKIFNGIESFLDGFGSMFSSSNTGKVIIKVK</sequence>
<organism evidence="1 2">
    <name type="scientific">Ricinus communis</name>
    <name type="common">Castor bean</name>
    <dbReference type="NCBI Taxonomy" id="3988"/>
    <lineage>
        <taxon>Eukaryota</taxon>
        <taxon>Viridiplantae</taxon>
        <taxon>Streptophyta</taxon>
        <taxon>Embryophyta</taxon>
        <taxon>Tracheophyta</taxon>
        <taxon>Spermatophyta</taxon>
        <taxon>Magnoliopsida</taxon>
        <taxon>eudicotyledons</taxon>
        <taxon>Gunneridae</taxon>
        <taxon>Pentapetalae</taxon>
        <taxon>rosids</taxon>
        <taxon>fabids</taxon>
        <taxon>Malpighiales</taxon>
        <taxon>Euphorbiaceae</taxon>
        <taxon>Acalyphoideae</taxon>
        <taxon>Acalypheae</taxon>
        <taxon>Ricinus</taxon>
    </lineage>
</organism>
<reference evidence="2" key="1">
    <citation type="journal article" date="2010" name="Nat. Biotechnol.">
        <title>Draft genome sequence of the oilseed species Ricinus communis.</title>
        <authorList>
            <person name="Chan A.P."/>
            <person name="Crabtree J."/>
            <person name="Zhao Q."/>
            <person name="Lorenzi H."/>
            <person name="Orvis J."/>
            <person name="Puiu D."/>
            <person name="Melake-Berhan A."/>
            <person name="Jones K.M."/>
            <person name="Redman J."/>
            <person name="Chen G."/>
            <person name="Cahoon E.B."/>
            <person name="Gedil M."/>
            <person name="Stanke M."/>
            <person name="Haas B.J."/>
            <person name="Wortman J.R."/>
            <person name="Fraser-Liggett C.M."/>
            <person name="Ravel J."/>
            <person name="Rabinowicz P.D."/>
        </authorList>
    </citation>
    <scope>NUCLEOTIDE SEQUENCE [LARGE SCALE GENOMIC DNA]</scope>
    <source>
        <strain evidence="2">cv. Hale</strain>
    </source>
</reference>
<dbReference type="Gene3D" id="3.40.50.720">
    <property type="entry name" value="NAD(P)-binding Rossmann-like Domain"/>
    <property type="match status" value="1"/>
</dbReference>
<name>B9SUK7_RICCO</name>
<dbReference type="STRING" id="3988.B9SUK7"/>
<dbReference type="InParanoid" id="B9SUK7"/>
<dbReference type="EMBL" id="EQ974148">
    <property type="protein sequence ID" value="EEF32718.1"/>
    <property type="molecule type" value="Genomic_DNA"/>
</dbReference>
<evidence type="ECO:0000313" key="1">
    <source>
        <dbReference type="EMBL" id="EEF32718.1"/>
    </source>
</evidence>
<proteinExistence type="predicted"/>
<protein>
    <submittedName>
        <fullName evidence="1">Alcohol dehydrogenase, putative</fullName>
    </submittedName>
</protein>
<dbReference type="PANTHER" id="PTHR43205">
    <property type="entry name" value="PROSTAGLANDIN REDUCTASE"/>
    <property type="match status" value="1"/>
</dbReference>
<dbReference type="Proteomes" id="UP000008311">
    <property type="component" value="Unassembled WGS sequence"/>
</dbReference>